<accession>A0A0E9V348</accession>
<dbReference type="AlphaFoldDB" id="A0A0E9V348"/>
<reference evidence="1" key="1">
    <citation type="submission" date="2014-11" db="EMBL/GenBank/DDBJ databases">
        <authorList>
            <person name="Amaro Gonzalez C."/>
        </authorList>
    </citation>
    <scope>NUCLEOTIDE SEQUENCE</scope>
</reference>
<proteinExistence type="predicted"/>
<dbReference type="EMBL" id="GBXM01036727">
    <property type="protein sequence ID" value="JAH71850.1"/>
    <property type="molecule type" value="Transcribed_RNA"/>
</dbReference>
<protein>
    <submittedName>
        <fullName evidence="1">Uncharacterized protein</fullName>
    </submittedName>
</protein>
<reference evidence="1" key="2">
    <citation type="journal article" date="2015" name="Fish Shellfish Immunol.">
        <title>Early steps in the European eel (Anguilla anguilla)-Vibrio vulnificus interaction in the gills: Role of the RtxA13 toxin.</title>
        <authorList>
            <person name="Callol A."/>
            <person name="Pajuelo D."/>
            <person name="Ebbesson L."/>
            <person name="Teles M."/>
            <person name="MacKenzie S."/>
            <person name="Amaro C."/>
        </authorList>
    </citation>
    <scope>NUCLEOTIDE SEQUENCE</scope>
</reference>
<name>A0A0E9V348_ANGAN</name>
<evidence type="ECO:0000313" key="1">
    <source>
        <dbReference type="EMBL" id="JAH71850.1"/>
    </source>
</evidence>
<sequence>MHTILIGGDHSQCKAYFWMDNTSDPAGEVSNEFPDIKT</sequence>
<organism evidence="1">
    <name type="scientific">Anguilla anguilla</name>
    <name type="common">European freshwater eel</name>
    <name type="synonym">Muraena anguilla</name>
    <dbReference type="NCBI Taxonomy" id="7936"/>
    <lineage>
        <taxon>Eukaryota</taxon>
        <taxon>Metazoa</taxon>
        <taxon>Chordata</taxon>
        <taxon>Craniata</taxon>
        <taxon>Vertebrata</taxon>
        <taxon>Euteleostomi</taxon>
        <taxon>Actinopterygii</taxon>
        <taxon>Neopterygii</taxon>
        <taxon>Teleostei</taxon>
        <taxon>Anguilliformes</taxon>
        <taxon>Anguillidae</taxon>
        <taxon>Anguilla</taxon>
    </lineage>
</organism>